<dbReference type="SUPFAM" id="SSF88659">
    <property type="entry name" value="Sigma3 and sigma4 domains of RNA polymerase sigma factors"/>
    <property type="match status" value="1"/>
</dbReference>
<dbReference type="AlphaFoldDB" id="A0AAU7Y2L5"/>
<dbReference type="InterPro" id="IPR007627">
    <property type="entry name" value="RNA_pol_sigma70_r2"/>
</dbReference>
<dbReference type="RefSeq" id="WP_350446973.1">
    <property type="nucleotide sequence ID" value="NZ_CP158373.1"/>
</dbReference>
<dbReference type="Gene3D" id="1.10.10.10">
    <property type="entry name" value="Winged helix-like DNA-binding domain superfamily/Winged helix DNA-binding domain"/>
    <property type="match status" value="1"/>
</dbReference>
<evidence type="ECO:0000313" key="7">
    <source>
        <dbReference type="EMBL" id="XBY63232.1"/>
    </source>
</evidence>
<gene>
    <name evidence="7" type="ORF">ABS648_25320</name>
</gene>
<accession>A0AAU7Y2L5</accession>
<dbReference type="EMBL" id="CP158373">
    <property type="protein sequence ID" value="XBY63232.1"/>
    <property type="molecule type" value="Genomic_DNA"/>
</dbReference>
<evidence type="ECO:0000256" key="4">
    <source>
        <dbReference type="ARBA" id="ARBA00023163"/>
    </source>
</evidence>
<keyword evidence="4" id="KW-0804">Transcription</keyword>
<dbReference type="InterPro" id="IPR013324">
    <property type="entry name" value="RNA_pol_sigma_r3/r4-like"/>
</dbReference>
<keyword evidence="2" id="KW-0805">Transcription regulation</keyword>
<dbReference type="InterPro" id="IPR013249">
    <property type="entry name" value="RNA_pol_sigma70_r4_t2"/>
</dbReference>
<evidence type="ECO:0000256" key="3">
    <source>
        <dbReference type="ARBA" id="ARBA00023082"/>
    </source>
</evidence>
<dbReference type="FunFam" id="1.10.1740.10:FF:000009">
    <property type="entry name" value="RNA polymerase sigma factor"/>
    <property type="match status" value="1"/>
</dbReference>
<name>A0AAU7Y2L5_9PSED</name>
<dbReference type="Gene3D" id="1.10.1740.10">
    <property type="match status" value="1"/>
</dbReference>
<organism evidence="7">
    <name type="scientific">Pseudomonas solani</name>
    <dbReference type="NCBI Taxonomy" id="2731552"/>
    <lineage>
        <taxon>Bacteria</taxon>
        <taxon>Pseudomonadati</taxon>
        <taxon>Pseudomonadota</taxon>
        <taxon>Gammaproteobacteria</taxon>
        <taxon>Pseudomonadales</taxon>
        <taxon>Pseudomonadaceae</taxon>
        <taxon>Pseudomonas</taxon>
    </lineage>
</organism>
<dbReference type="Pfam" id="PF08281">
    <property type="entry name" value="Sigma70_r4_2"/>
    <property type="match status" value="1"/>
</dbReference>
<dbReference type="PANTHER" id="PTHR43133">
    <property type="entry name" value="RNA POLYMERASE ECF-TYPE SIGMA FACTO"/>
    <property type="match status" value="1"/>
</dbReference>
<dbReference type="Pfam" id="PF04542">
    <property type="entry name" value="Sigma70_r2"/>
    <property type="match status" value="1"/>
</dbReference>
<keyword evidence="3" id="KW-0731">Sigma factor</keyword>
<feature type="domain" description="RNA polymerase sigma factor 70 region 4 type 2" evidence="6">
    <location>
        <begin position="111"/>
        <end position="163"/>
    </location>
</feature>
<reference evidence="7" key="1">
    <citation type="submission" date="2023-08" db="EMBL/GenBank/DDBJ databases">
        <title>Increased levels of nutrients transform a symbiont into a lethal pathobiont.</title>
        <authorList>
            <person name="Lachnit T."/>
            <person name="Ulrich L."/>
            <person name="Willmer F.M."/>
            <person name="Hasenbein T."/>
            <person name="Steiner L.X."/>
            <person name="Wolters M."/>
            <person name="Herbst E.M."/>
            <person name="Deines P."/>
        </authorList>
    </citation>
    <scope>NUCLEOTIDE SEQUENCE</scope>
    <source>
        <strain evidence="7">T3</strain>
    </source>
</reference>
<evidence type="ECO:0000259" key="5">
    <source>
        <dbReference type="Pfam" id="PF04542"/>
    </source>
</evidence>
<evidence type="ECO:0000259" key="6">
    <source>
        <dbReference type="Pfam" id="PF08281"/>
    </source>
</evidence>
<dbReference type="NCBIfam" id="TIGR02937">
    <property type="entry name" value="sigma70-ECF"/>
    <property type="match status" value="1"/>
</dbReference>
<dbReference type="GO" id="GO:0003677">
    <property type="term" value="F:DNA binding"/>
    <property type="evidence" value="ECO:0007669"/>
    <property type="project" value="InterPro"/>
</dbReference>
<dbReference type="NCBIfam" id="NF009180">
    <property type="entry name" value="PRK12528.1"/>
    <property type="match status" value="1"/>
</dbReference>
<protein>
    <submittedName>
        <fullName evidence="7">Sigma-70 family RNA polymerase sigma factor</fullName>
    </submittedName>
</protein>
<evidence type="ECO:0000256" key="2">
    <source>
        <dbReference type="ARBA" id="ARBA00023015"/>
    </source>
</evidence>
<dbReference type="PANTHER" id="PTHR43133:SF63">
    <property type="entry name" value="RNA POLYMERASE SIGMA FACTOR FECI-RELATED"/>
    <property type="match status" value="1"/>
</dbReference>
<dbReference type="NCBIfam" id="NF007232">
    <property type="entry name" value="PRK09651.1"/>
    <property type="match status" value="1"/>
</dbReference>
<evidence type="ECO:0000256" key="1">
    <source>
        <dbReference type="ARBA" id="ARBA00010641"/>
    </source>
</evidence>
<proteinExistence type="inferred from homology"/>
<sequence>MTSSQAAPEQALHKLYSDHNGWLRNWLQRKLGCPQSAADLAQDTFLKVLLGREAHRILEPRAFLTTIAKRVLANHYRRQDIERAYLQALAALPEEEVPSEETRAIILETLMELDRLLDGLAPLAKKVFLLAQVDGRTYSEIAEQLGLSLSSVKRYMAKAAERCYFAECL</sequence>
<dbReference type="InterPro" id="IPR036388">
    <property type="entry name" value="WH-like_DNA-bd_sf"/>
</dbReference>
<dbReference type="SUPFAM" id="SSF88946">
    <property type="entry name" value="Sigma2 domain of RNA polymerase sigma factors"/>
    <property type="match status" value="1"/>
</dbReference>
<feature type="domain" description="RNA polymerase sigma-70 region 2" evidence="5">
    <location>
        <begin position="15"/>
        <end position="80"/>
    </location>
</feature>
<comment type="similarity">
    <text evidence="1">Belongs to the sigma-70 factor family. ECF subfamily.</text>
</comment>
<dbReference type="InterPro" id="IPR014284">
    <property type="entry name" value="RNA_pol_sigma-70_dom"/>
</dbReference>
<dbReference type="GO" id="GO:0006352">
    <property type="term" value="P:DNA-templated transcription initiation"/>
    <property type="evidence" value="ECO:0007669"/>
    <property type="project" value="InterPro"/>
</dbReference>
<dbReference type="InterPro" id="IPR039425">
    <property type="entry name" value="RNA_pol_sigma-70-like"/>
</dbReference>
<dbReference type="GO" id="GO:0016987">
    <property type="term" value="F:sigma factor activity"/>
    <property type="evidence" value="ECO:0007669"/>
    <property type="project" value="UniProtKB-KW"/>
</dbReference>
<dbReference type="InterPro" id="IPR013325">
    <property type="entry name" value="RNA_pol_sigma_r2"/>
</dbReference>